<feature type="non-terminal residue" evidence="8">
    <location>
        <position position="596"/>
    </location>
</feature>
<dbReference type="CDD" id="cd13857">
    <property type="entry name" value="CuRO_1_Diphenol_Ox"/>
    <property type="match status" value="1"/>
</dbReference>
<dbReference type="PANTHER" id="PTHR11709">
    <property type="entry name" value="MULTI-COPPER OXIDASE"/>
    <property type="match status" value="1"/>
</dbReference>
<evidence type="ECO:0000259" key="5">
    <source>
        <dbReference type="Pfam" id="PF00394"/>
    </source>
</evidence>
<proteinExistence type="inferred from homology"/>
<feature type="non-terminal residue" evidence="8">
    <location>
        <position position="1"/>
    </location>
</feature>
<reference evidence="8" key="1">
    <citation type="journal article" date="2020" name="Phytopathology">
        <title>Genome sequence of the chestnut blight fungus Cryphonectria parasitica EP155: A fundamental resource for an archetypical invasive plant pathogen.</title>
        <authorList>
            <person name="Crouch J.A."/>
            <person name="Dawe A."/>
            <person name="Aerts A."/>
            <person name="Barry K."/>
            <person name="Churchill A.C.L."/>
            <person name="Grimwood J."/>
            <person name="Hillman B."/>
            <person name="Milgroom M.G."/>
            <person name="Pangilinan J."/>
            <person name="Smith M."/>
            <person name="Salamov A."/>
            <person name="Schmutz J."/>
            <person name="Yadav J."/>
            <person name="Grigoriev I.V."/>
            <person name="Nuss D."/>
        </authorList>
    </citation>
    <scope>NUCLEOTIDE SEQUENCE</scope>
    <source>
        <strain evidence="8">EP155</strain>
    </source>
</reference>
<name>A0A9P4XXC8_CRYP1</name>
<keyword evidence="4" id="KW-0186">Copper</keyword>
<dbReference type="Pfam" id="PF00394">
    <property type="entry name" value="Cu-oxidase"/>
    <property type="match status" value="1"/>
</dbReference>
<evidence type="ECO:0000256" key="3">
    <source>
        <dbReference type="ARBA" id="ARBA00023002"/>
    </source>
</evidence>
<dbReference type="SUPFAM" id="SSF49503">
    <property type="entry name" value="Cupredoxins"/>
    <property type="match status" value="3"/>
</dbReference>
<dbReference type="Pfam" id="PF07731">
    <property type="entry name" value="Cu-oxidase_2"/>
    <property type="match status" value="1"/>
</dbReference>
<dbReference type="GeneID" id="63832626"/>
<dbReference type="InterPro" id="IPR033138">
    <property type="entry name" value="Cu_oxidase_CS"/>
</dbReference>
<evidence type="ECO:0000313" key="8">
    <source>
        <dbReference type="EMBL" id="KAF3762505.1"/>
    </source>
</evidence>
<evidence type="ECO:0000256" key="4">
    <source>
        <dbReference type="ARBA" id="ARBA00023008"/>
    </source>
</evidence>
<dbReference type="InterPro" id="IPR008972">
    <property type="entry name" value="Cupredoxin"/>
</dbReference>
<dbReference type="InterPro" id="IPR002355">
    <property type="entry name" value="Cu_oxidase_Cu_BS"/>
</dbReference>
<dbReference type="InterPro" id="IPR011706">
    <property type="entry name" value="Cu-oxidase_C"/>
</dbReference>
<comment type="caution">
    <text evidence="8">The sequence shown here is derived from an EMBL/GenBank/DDBJ whole genome shotgun (WGS) entry which is preliminary data.</text>
</comment>
<evidence type="ECO:0000259" key="6">
    <source>
        <dbReference type="Pfam" id="PF07731"/>
    </source>
</evidence>
<dbReference type="CDD" id="cd13910">
    <property type="entry name" value="CuRO_3_MCO_like_4"/>
    <property type="match status" value="1"/>
</dbReference>
<sequence length="596" mass="65686">RPSSDYVIDSTWDYSAAPTVREYHWVISDMAANPDGVFRPMMVINGQFPGPMIVCNQGDTIVVNVVNEAKNATAIHWHGLFQNGTVFMDGTVGVTQCPIASGQSYRYEFTVKGQAGSYFYHGHQAAQGLDGLFGPFIILSTEEKENQPIPYDTDRVIMVQDWYHDVSDGLLRQTLSPGSEASPIPNGALINGANKLDCSLHPGRHCDSSSALLPTFDLEPDKHHRLRIMNVGGFAWFEVSVDKHLDLPVTEVDGVTVEPSSDSAVLVGPGQRYSVILSTNQTTNNDDDDDNNNLFWFRARMVSHCFAENVLPDKGVASAQAIIRYTAAEETPSTAQQQQHKLPQTQADSGKFTVICKDPAPGSYRPLPARAAPAYAHHSWYLRVNLEIGDWRLERGFLNKSTLRPQVQSPSLHRVVDGLQAGNASFGIEGVNDVAFDKKHELVISSGSIEVVDVILQNFDEGNHPFHLHGTQMFILAAGHGYFPGYEALGLNPGGKGLLNASDDSVVANPTRRDVTTVEGFGWTLVRFVADNPGVWLFHCHMIWHAEAGMGMQFASRLDVMRNWTVPEQSTRLCEAPVEELEKGATPKDSIWFGHF</sequence>
<keyword evidence="2" id="KW-0479">Metal-binding</keyword>
<feature type="domain" description="Plastocyanin-like" evidence="5">
    <location>
        <begin position="154"/>
        <end position="285"/>
    </location>
</feature>
<dbReference type="Proteomes" id="UP000803844">
    <property type="component" value="Unassembled WGS sequence"/>
</dbReference>
<dbReference type="OrthoDB" id="2121828at2759"/>
<accession>A0A9P4XXC8</accession>
<protein>
    <recommendedName>
        <fullName evidence="10">Laccase</fullName>
    </recommendedName>
</protein>
<dbReference type="AlphaFoldDB" id="A0A9P4XXC8"/>
<dbReference type="GO" id="GO:0016491">
    <property type="term" value="F:oxidoreductase activity"/>
    <property type="evidence" value="ECO:0007669"/>
    <property type="project" value="UniProtKB-KW"/>
</dbReference>
<keyword evidence="3" id="KW-0560">Oxidoreductase</keyword>
<comment type="similarity">
    <text evidence="1">Belongs to the multicopper oxidase family.</text>
</comment>
<evidence type="ECO:0000259" key="7">
    <source>
        <dbReference type="Pfam" id="PF07732"/>
    </source>
</evidence>
<dbReference type="InterPro" id="IPR045087">
    <property type="entry name" value="Cu-oxidase_fam"/>
</dbReference>
<dbReference type="InterPro" id="IPR001117">
    <property type="entry name" value="Cu-oxidase_2nd"/>
</dbReference>
<dbReference type="RefSeq" id="XP_040773484.1">
    <property type="nucleotide sequence ID" value="XM_040915497.1"/>
</dbReference>
<dbReference type="Pfam" id="PF07732">
    <property type="entry name" value="Cu-oxidase_3"/>
    <property type="match status" value="1"/>
</dbReference>
<dbReference type="InterPro" id="IPR011707">
    <property type="entry name" value="Cu-oxidase-like_N"/>
</dbReference>
<organism evidence="8 9">
    <name type="scientific">Cryphonectria parasitica (strain ATCC 38755 / EP155)</name>
    <dbReference type="NCBI Taxonomy" id="660469"/>
    <lineage>
        <taxon>Eukaryota</taxon>
        <taxon>Fungi</taxon>
        <taxon>Dikarya</taxon>
        <taxon>Ascomycota</taxon>
        <taxon>Pezizomycotina</taxon>
        <taxon>Sordariomycetes</taxon>
        <taxon>Sordariomycetidae</taxon>
        <taxon>Diaporthales</taxon>
        <taxon>Cryphonectriaceae</taxon>
        <taxon>Cryphonectria-Endothia species complex</taxon>
        <taxon>Cryphonectria</taxon>
    </lineage>
</organism>
<gene>
    <name evidence="8" type="ORF">M406DRAFT_217145</name>
</gene>
<dbReference type="PANTHER" id="PTHR11709:SF414">
    <property type="entry name" value="ADR239WP"/>
    <property type="match status" value="1"/>
</dbReference>
<feature type="domain" description="Plastocyanin-like" evidence="7">
    <location>
        <begin position="30"/>
        <end position="141"/>
    </location>
</feature>
<dbReference type="EMBL" id="MU032350">
    <property type="protein sequence ID" value="KAF3762505.1"/>
    <property type="molecule type" value="Genomic_DNA"/>
</dbReference>
<dbReference type="PROSITE" id="PS00079">
    <property type="entry name" value="MULTICOPPER_OXIDASE1"/>
    <property type="match status" value="1"/>
</dbReference>
<feature type="domain" description="Plastocyanin-like" evidence="6">
    <location>
        <begin position="421"/>
        <end position="556"/>
    </location>
</feature>
<evidence type="ECO:0008006" key="10">
    <source>
        <dbReference type="Google" id="ProtNLM"/>
    </source>
</evidence>
<evidence type="ECO:0000256" key="2">
    <source>
        <dbReference type="ARBA" id="ARBA00022723"/>
    </source>
</evidence>
<dbReference type="Gene3D" id="2.60.40.420">
    <property type="entry name" value="Cupredoxins - blue copper proteins"/>
    <property type="match status" value="3"/>
</dbReference>
<evidence type="ECO:0000256" key="1">
    <source>
        <dbReference type="ARBA" id="ARBA00010609"/>
    </source>
</evidence>
<keyword evidence="9" id="KW-1185">Reference proteome</keyword>
<dbReference type="PROSITE" id="PS00080">
    <property type="entry name" value="MULTICOPPER_OXIDASE2"/>
    <property type="match status" value="1"/>
</dbReference>
<evidence type="ECO:0000313" key="9">
    <source>
        <dbReference type="Proteomes" id="UP000803844"/>
    </source>
</evidence>
<dbReference type="GO" id="GO:0005507">
    <property type="term" value="F:copper ion binding"/>
    <property type="evidence" value="ECO:0007669"/>
    <property type="project" value="InterPro"/>
</dbReference>